<organism evidence="1 2">
    <name type="scientific">Phytophthora nicotianae P1976</name>
    <dbReference type="NCBI Taxonomy" id="1317066"/>
    <lineage>
        <taxon>Eukaryota</taxon>
        <taxon>Sar</taxon>
        <taxon>Stramenopiles</taxon>
        <taxon>Oomycota</taxon>
        <taxon>Peronosporomycetes</taxon>
        <taxon>Peronosporales</taxon>
        <taxon>Peronosporaceae</taxon>
        <taxon>Phytophthora</taxon>
    </lineage>
</organism>
<evidence type="ECO:0000313" key="1">
    <source>
        <dbReference type="EMBL" id="ETO63489.1"/>
    </source>
</evidence>
<gene>
    <name evidence="1" type="ORF">F444_18812</name>
</gene>
<protein>
    <submittedName>
        <fullName evidence="1">Uncharacterized protein</fullName>
    </submittedName>
</protein>
<accession>A0A080ZA28</accession>
<comment type="caution">
    <text evidence="1">The sequence shown here is derived from an EMBL/GenBank/DDBJ whole genome shotgun (WGS) entry which is preliminary data.</text>
</comment>
<dbReference type="AlphaFoldDB" id="A0A080ZA28"/>
<name>A0A080ZA28_PHYNI</name>
<dbReference type="Proteomes" id="UP000028582">
    <property type="component" value="Unassembled WGS sequence"/>
</dbReference>
<proteinExistence type="predicted"/>
<dbReference type="EMBL" id="ANJA01003477">
    <property type="protein sequence ID" value="ETO63489.1"/>
    <property type="molecule type" value="Genomic_DNA"/>
</dbReference>
<reference evidence="1 2" key="1">
    <citation type="submission" date="2013-11" db="EMBL/GenBank/DDBJ databases">
        <title>The Genome Sequence of Phytophthora parasitica P1976.</title>
        <authorList>
            <consortium name="The Broad Institute Genomics Platform"/>
            <person name="Russ C."/>
            <person name="Tyler B."/>
            <person name="Panabieres F."/>
            <person name="Shan W."/>
            <person name="Tripathy S."/>
            <person name="Grunwald N."/>
            <person name="Machado M."/>
            <person name="Johnson C.S."/>
            <person name="Walker B."/>
            <person name="Young S."/>
            <person name="Zeng Q."/>
            <person name="Gargeya S."/>
            <person name="Fitzgerald M."/>
            <person name="Haas B."/>
            <person name="Abouelleil A."/>
            <person name="Allen A.W."/>
            <person name="Alvarado L."/>
            <person name="Arachchi H.M."/>
            <person name="Berlin A.M."/>
            <person name="Chapman S.B."/>
            <person name="Gainer-Dewar J."/>
            <person name="Goldberg J."/>
            <person name="Griggs A."/>
            <person name="Gujja S."/>
            <person name="Hansen M."/>
            <person name="Howarth C."/>
            <person name="Imamovic A."/>
            <person name="Ireland A."/>
            <person name="Larimer J."/>
            <person name="McCowan C."/>
            <person name="Murphy C."/>
            <person name="Pearson M."/>
            <person name="Poon T.W."/>
            <person name="Priest M."/>
            <person name="Roberts A."/>
            <person name="Saif S."/>
            <person name="Shea T."/>
            <person name="Sisk P."/>
            <person name="Sykes S."/>
            <person name="Wortman J."/>
            <person name="Nusbaum C."/>
            <person name="Birren B."/>
        </authorList>
    </citation>
    <scope>NUCLEOTIDE SEQUENCE [LARGE SCALE GENOMIC DNA]</scope>
    <source>
        <strain evidence="1 2">P1976</strain>
    </source>
</reference>
<sequence>MWVSPALVHVVERASLVPVSALLVEAYAVDVWTPAKFVLVVNLVEERFEELEATGHVLEYERAVGMVILAVYELVV</sequence>
<evidence type="ECO:0000313" key="2">
    <source>
        <dbReference type="Proteomes" id="UP000028582"/>
    </source>
</evidence>